<name>A0A371FGG7_MUCPR</name>
<organism evidence="1 2">
    <name type="scientific">Mucuna pruriens</name>
    <name type="common">Velvet bean</name>
    <name type="synonym">Dolichos pruriens</name>
    <dbReference type="NCBI Taxonomy" id="157652"/>
    <lineage>
        <taxon>Eukaryota</taxon>
        <taxon>Viridiplantae</taxon>
        <taxon>Streptophyta</taxon>
        <taxon>Embryophyta</taxon>
        <taxon>Tracheophyta</taxon>
        <taxon>Spermatophyta</taxon>
        <taxon>Magnoliopsida</taxon>
        <taxon>eudicotyledons</taxon>
        <taxon>Gunneridae</taxon>
        <taxon>Pentapetalae</taxon>
        <taxon>rosids</taxon>
        <taxon>fabids</taxon>
        <taxon>Fabales</taxon>
        <taxon>Fabaceae</taxon>
        <taxon>Papilionoideae</taxon>
        <taxon>50 kb inversion clade</taxon>
        <taxon>NPAAA clade</taxon>
        <taxon>indigoferoid/millettioid clade</taxon>
        <taxon>Phaseoleae</taxon>
        <taxon>Mucuna</taxon>
    </lineage>
</organism>
<evidence type="ECO:0000313" key="2">
    <source>
        <dbReference type="Proteomes" id="UP000257109"/>
    </source>
</evidence>
<reference evidence="1" key="1">
    <citation type="submission" date="2018-05" db="EMBL/GenBank/DDBJ databases">
        <title>Draft genome of Mucuna pruriens seed.</title>
        <authorList>
            <person name="Nnadi N.E."/>
            <person name="Vos R."/>
            <person name="Hasami M.H."/>
            <person name="Devisetty U.K."/>
            <person name="Aguiy J.C."/>
        </authorList>
    </citation>
    <scope>NUCLEOTIDE SEQUENCE [LARGE SCALE GENOMIC DNA]</scope>
    <source>
        <strain evidence="1">JCA_2017</strain>
    </source>
</reference>
<dbReference type="AlphaFoldDB" id="A0A371FGG7"/>
<feature type="non-terminal residue" evidence="1">
    <location>
        <position position="1"/>
    </location>
</feature>
<dbReference type="EMBL" id="QJKJ01009197">
    <property type="protein sequence ID" value="RDX77351.1"/>
    <property type="molecule type" value="Genomic_DNA"/>
</dbReference>
<keyword evidence="2" id="KW-1185">Reference proteome</keyword>
<gene>
    <name evidence="1" type="ORF">CR513_42545</name>
</gene>
<protein>
    <submittedName>
        <fullName evidence="1">Uncharacterized protein</fullName>
    </submittedName>
</protein>
<dbReference type="Proteomes" id="UP000257109">
    <property type="component" value="Unassembled WGS sequence"/>
</dbReference>
<evidence type="ECO:0000313" key="1">
    <source>
        <dbReference type="EMBL" id="RDX77351.1"/>
    </source>
</evidence>
<dbReference type="OrthoDB" id="1745619at2759"/>
<accession>A0A371FGG7</accession>
<sequence>MKELVEQHSLDLFCGNAFKQSHPKTDFDNVSLRSDDFAKRPLLALKVKDFGLATLQEQSFDAWECASEEYKSESIQDMLRTSYDRLDVNAKRSFFNNGDKSYFLDSVERRRNLKKKKCFGTINFQPKECRVKPSLMSKYRCEEQRSIRIVNSLHLVYSSVSFNVRYMLQYMSKLLSSTYENQVYLICLMFAHIPTYTDVSVRVSLQVFHQPYLDLCRERKGEVGTWTQEYHQKEHRSTAQKKRRSSPTLKVLAKSFIDLGIFGPGGIEKTELAKALYEILCQTSMVQVFLPMLDRNQTKSMAWKIYIRHFYRRC</sequence>
<proteinExistence type="predicted"/>
<comment type="caution">
    <text evidence="1">The sequence shown here is derived from an EMBL/GenBank/DDBJ whole genome shotgun (WGS) entry which is preliminary data.</text>
</comment>